<evidence type="ECO:0000256" key="3">
    <source>
        <dbReference type="SAM" id="SignalP"/>
    </source>
</evidence>
<dbReference type="PANTHER" id="PTHR31434:SF2">
    <property type="entry name" value="S PHASE CYCLIN A-ASSOCIATED PROTEIN IN THE ENDOPLASMIC RETICULUM"/>
    <property type="match status" value="1"/>
</dbReference>
<reference evidence="5 6" key="1">
    <citation type="journal article" date="2020" name="IScience">
        <title>Genome Sequencing of the Endangered Kingdonia uniflora (Circaeasteraceae, Ranunculales) Reveals Potential Mechanisms of Evolutionary Specialization.</title>
        <authorList>
            <person name="Sun Y."/>
            <person name="Deng T."/>
            <person name="Zhang A."/>
            <person name="Moore M.J."/>
            <person name="Landis J.B."/>
            <person name="Lin N."/>
            <person name="Zhang H."/>
            <person name="Zhang X."/>
            <person name="Huang J."/>
            <person name="Zhang X."/>
            <person name="Sun H."/>
            <person name="Wang H."/>
        </authorList>
    </citation>
    <scope>NUCLEOTIDE SEQUENCE [LARGE SCALE GENOMIC DNA]</scope>
    <source>
        <strain evidence="5">TB1705</strain>
        <tissue evidence="5">Leaf</tissue>
    </source>
</reference>
<proteinExistence type="predicted"/>
<feature type="chain" id="PRO_5029588931" description="S phase cyclin A-associated protein in the endoplasmic reticulum N-terminal domain-containing protein" evidence="3">
    <location>
        <begin position="19"/>
        <end position="188"/>
    </location>
</feature>
<evidence type="ECO:0000313" key="5">
    <source>
        <dbReference type="EMBL" id="KAF6135860.1"/>
    </source>
</evidence>
<name>A0A7J7KZQ3_9MAGN</name>
<feature type="region of interest" description="Disordered" evidence="2">
    <location>
        <begin position="157"/>
        <end position="188"/>
    </location>
</feature>
<feature type="signal peptide" evidence="3">
    <location>
        <begin position="1"/>
        <end position="18"/>
    </location>
</feature>
<feature type="compositionally biased region" description="Low complexity" evidence="2">
    <location>
        <begin position="160"/>
        <end position="171"/>
    </location>
</feature>
<comment type="caution">
    <text evidence="5">The sequence shown here is derived from an EMBL/GenBank/DDBJ whole genome shotgun (WGS) entry which is preliminary data.</text>
</comment>
<protein>
    <recommendedName>
        <fullName evidence="4">S phase cyclin A-associated protein in the endoplasmic reticulum N-terminal domain-containing protein</fullName>
    </recommendedName>
</protein>
<dbReference type="Proteomes" id="UP000541444">
    <property type="component" value="Unassembled WGS sequence"/>
</dbReference>
<sequence length="188" mass="22015">MLMIIIIRILLVIDITHTSQDEGPSDRDVSTILEIEQRAHENGLQENYYWPMSFFTNPFEHLYLEGIFMETIGKLHVQQRGDKPDHQGCILDKEATAISNKDWCFLFENLNRAVDEFYLLCELECDLDQMKEAVLVLEEARSDFRELRARVEGFENVKRSSSQPSVEEQSVNVKSDHRRPHALSWERT</sequence>
<keyword evidence="3" id="KW-0732">Signal</keyword>
<feature type="domain" description="S phase cyclin A-associated protein in the endoplasmic reticulum N-terminal" evidence="4">
    <location>
        <begin position="98"/>
        <end position="153"/>
    </location>
</feature>
<dbReference type="PANTHER" id="PTHR31434">
    <property type="entry name" value="S PHASE CYCLIN A-ASSOCIATED PROTEIN IN THE ENDOPLASMIC RETICULUM"/>
    <property type="match status" value="1"/>
</dbReference>
<evidence type="ECO:0000256" key="1">
    <source>
        <dbReference type="SAM" id="Coils"/>
    </source>
</evidence>
<feature type="coiled-coil region" evidence="1">
    <location>
        <begin position="130"/>
        <end position="157"/>
    </location>
</feature>
<gene>
    <name evidence="5" type="ORF">GIB67_028179</name>
</gene>
<dbReference type="InterPro" id="IPR032446">
    <property type="entry name" value="SCAPER_N"/>
</dbReference>
<dbReference type="OrthoDB" id="71500at2759"/>
<keyword evidence="6" id="KW-1185">Reference proteome</keyword>
<evidence type="ECO:0000259" key="4">
    <source>
        <dbReference type="Pfam" id="PF16501"/>
    </source>
</evidence>
<keyword evidence="1" id="KW-0175">Coiled coil</keyword>
<evidence type="ECO:0000313" key="6">
    <source>
        <dbReference type="Proteomes" id="UP000541444"/>
    </source>
</evidence>
<accession>A0A7J7KZQ3</accession>
<dbReference type="EMBL" id="JACGCM010002776">
    <property type="protein sequence ID" value="KAF6135860.1"/>
    <property type="molecule type" value="Genomic_DNA"/>
</dbReference>
<evidence type="ECO:0000256" key="2">
    <source>
        <dbReference type="SAM" id="MobiDB-lite"/>
    </source>
</evidence>
<organism evidence="5 6">
    <name type="scientific">Kingdonia uniflora</name>
    <dbReference type="NCBI Taxonomy" id="39325"/>
    <lineage>
        <taxon>Eukaryota</taxon>
        <taxon>Viridiplantae</taxon>
        <taxon>Streptophyta</taxon>
        <taxon>Embryophyta</taxon>
        <taxon>Tracheophyta</taxon>
        <taxon>Spermatophyta</taxon>
        <taxon>Magnoliopsida</taxon>
        <taxon>Ranunculales</taxon>
        <taxon>Circaeasteraceae</taxon>
        <taxon>Kingdonia</taxon>
    </lineage>
</organism>
<dbReference type="Pfam" id="PF16501">
    <property type="entry name" value="SCAPER_N"/>
    <property type="match status" value="1"/>
</dbReference>
<dbReference type="AlphaFoldDB" id="A0A7J7KZQ3"/>